<dbReference type="Gene3D" id="3.40.50.360">
    <property type="match status" value="1"/>
</dbReference>
<dbReference type="Proteomes" id="UP001342418">
    <property type="component" value="Chromosome"/>
</dbReference>
<dbReference type="GO" id="GO:0003955">
    <property type="term" value="F:NAD(P)H dehydrogenase (quinone) activity"/>
    <property type="evidence" value="ECO:0007669"/>
    <property type="project" value="UniProtKB-EC"/>
</dbReference>
<evidence type="ECO:0000313" key="3">
    <source>
        <dbReference type="Proteomes" id="UP001342418"/>
    </source>
</evidence>
<organism evidence="2 3">
    <name type="scientific">Nitratireductor thuwali</name>
    <dbReference type="NCBI Taxonomy" id="2267699"/>
    <lineage>
        <taxon>Bacteria</taxon>
        <taxon>Pseudomonadati</taxon>
        <taxon>Pseudomonadota</taxon>
        <taxon>Alphaproteobacteria</taxon>
        <taxon>Hyphomicrobiales</taxon>
        <taxon>Phyllobacteriaceae</taxon>
        <taxon>Nitratireductor</taxon>
    </lineage>
</organism>
<name>A0ABY5MJ76_9HYPH</name>
<gene>
    <name evidence="2" type="ORF">NTH_00366</name>
</gene>
<sequence length="186" mass="20362">MRKPDIAVFVGSLSARSINQRLSLALQAAGDDLFTFTPVAIDALPLYNRDLDGDLPSTVVELKRKVLAADGLLFVSPEYNRSIPSALKNALDWGSRPYGASAWQGKAAAVAGGSSGALGTAIGQSHLRMILTHLDVLTLPQPELYVKVTDELITEWGEVLSEDFEKLLCRFMERFARLVQARVRTY</sequence>
<keyword evidence="3" id="KW-1185">Reference proteome</keyword>
<dbReference type="PANTHER" id="PTHR30543:SF21">
    <property type="entry name" value="NAD(P)H-DEPENDENT FMN REDUCTASE LOT6"/>
    <property type="match status" value="1"/>
</dbReference>
<dbReference type="InterPro" id="IPR050712">
    <property type="entry name" value="NAD(P)H-dep_reductase"/>
</dbReference>
<dbReference type="SUPFAM" id="SSF52218">
    <property type="entry name" value="Flavoproteins"/>
    <property type="match status" value="1"/>
</dbReference>
<feature type="domain" description="NADPH-dependent FMN reductase-like" evidence="1">
    <location>
        <begin position="5"/>
        <end position="146"/>
    </location>
</feature>
<reference evidence="2 3" key="1">
    <citation type="submission" date="2018-07" db="EMBL/GenBank/DDBJ databases">
        <title>Genome sequence of Nitratireductor thuwali#1536.</title>
        <authorList>
            <person name="Michoud G."/>
            <person name="Merlino G."/>
            <person name="Sefrji F.O."/>
            <person name="Daffonchio D."/>
        </authorList>
    </citation>
    <scope>NUCLEOTIDE SEQUENCE [LARGE SCALE GENOMIC DNA]</scope>
    <source>
        <strain evidence="3">Nit1536</strain>
    </source>
</reference>
<dbReference type="EC" id="1.6.5.2" evidence="2"/>
<keyword evidence="2" id="KW-0560">Oxidoreductase</keyword>
<proteinExistence type="predicted"/>
<dbReference type="RefSeq" id="WP_338528394.1">
    <property type="nucleotide sequence ID" value="NZ_CP030941.1"/>
</dbReference>
<evidence type="ECO:0000313" key="2">
    <source>
        <dbReference type="EMBL" id="UUP15926.1"/>
    </source>
</evidence>
<dbReference type="PANTHER" id="PTHR30543">
    <property type="entry name" value="CHROMATE REDUCTASE"/>
    <property type="match status" value="1"/>
</dbReference>
<dbReference type="InterPro" id="IPR029039">
    <property type="entry name" value="Flavoprotein-like_sf"/>
</dbReference>
<dbReference type="InterPro" id="IPR005025">
    <property type="entry name" value="FMN_Rdtase-like_dom"/>
</dbReference>
<dbReference type="Pfam" id="PF03358">
    <property type="entry name" value="FMN_red"/>
    <property type="match status" value="1"/>
</dbReference>
<protein>
    <submittedName>
        <fullName evidence="2">Chromate reductase</fullName>
        <ecNumber evidence="2">1.6.5.2</ecNumber>
    </submittedName>
</protein>
<evidence type="ECO:0000259" key="1">
    <source>
        <dbReference type="Pfam" id="PF03358"/>
    </source>
</evidence>
<dbReference type="EMBL" id="CP030941">
    <property type="protein sequence ID" value="UUP15926.1"/>
    <property type="molecule type" value="Genomic_DNA"/>
</dbReference>
<accession>A0ABY5MJ76</accession>